<dbReference type="Pfam" id="PF02878">
    <property type="entry name" value="PGM_PMM_I"/>
    <property type="match status" value="1"/>
</dbReference>
<dbReference type="Pfam" id="PF02879">
    <property type="entry name" value="PGM_PMM_II"/>
    <property type="match status" value="1"/>
</dbReference>
<dbReference type="Pfam" id="PF00408">
    <property type="entry name" value="PGM_PMM_IV"/>
    <property type="match status" value="1"/>
</dbReference>
<keyword evidence="5" id="KW-0119">Carbohydrate metabolism</keyword>
<evidence type="ECO:0000313" key="16">
    <source>
        <dbReference type="Proteomes" id="UP000199376"/>
    </source>
</evidence>
<dbReference type="InterPro" id="IPR005846">
    <property type="entry name" value="A-D-PHexomutase_a/b/a-III"/>
</dbReference>
<dbReference type="InterPro" id="IPR005845">
    <property type="entry name" value="A-D-PHexomutase_a/b/a-II"/>
</dbReference>
<dbReference type="AlphaFoldDB" id="A0A1I1F3B5"/>
<evidence type="ECO:0000259" key="14">
    <source>
        <dbReference type="Pfam" id="PF02880"/>
    </source>
</evidence>
<evidence type="ECO:0000256" key="1">
    <source>
        <dbReference type="ARBA" id="ARBA00000443"/>
    </source>
</evidence>
<dbReference type="SUPFAM" id="SSF53738">
    <property type="entry name" value="Phosphoglucomutase, first 3 domains"/>
    <property type="match status" value="3"/>
</dbReference>
<dbReference type="RefSeq" id="WP_091502002.1">
    <property type="nucleotide sequence ID" value="NZ_FOLI01000002.1"/>
</dbReference>
<comment type="similarity">
    <text evidence="3 10">Belongs to the phosphohexose mutase family.</text>
</comment>
<evidence type="ECO:0000259" key="11">
    <source>
        <dbReference type="Pfam" id="PF00408"/>
    </source>
</evidence>
<evidence type="ECO:0000256" key="8">
    <source>
        <dbReference type="ARBA" id="ARBA00022842"/>
    </source>
</evidence>
<dbReference type="EMBL" id="FOLI01000002">
    <property type="protein sequence ID" value="SFB93432.1"/>
    <property type="molecule type" value="Genomic_DNA"/>
</dbReference>
<feature type="domain" description="Alpha-D-phosphohexomutase alpha/beta/alpha" evidence="14">
    <location>
        <begin position="319"/>
        <end position="446"/>
    </location>
</feature>
<protein>
    <recommendedName>
        <fullName evidence="4">phosphoglucomutase (alpha-D-glucose-1,6-bisphosphate-dependent)</fullName>
        <ecNumber evidence="4">5.4.2.2</ecNumber>
    </recommendedName>
</protein>
<dbReference type="EC" id="5.4.2.2" evidence="4"/>
<accession>A0A1I1F3B5</accession>
<evidence type="ECO:0000256" key="10">
    <source>
        <dbReference type="RuleBase" id="RU004326"/>
    </source>
</evidence>
<dbReference type="GO" id="GO:0006006">
    <property type="term" value="P:glucose metabolic process"/>
    <property type="evidence" value="ECO:0007669"/>
    <property type="project" value="UniProtKB-KW"/>
</dbReference>
<dbReference type="InterPro" id="IPR036900">
    <property type="entry name" value="A-D-PHexomutase_C_sf"/>
</dbReference>
<dbReference type="GO" id="GO:0006166">
    <property type="term" value="P:purine ribonucleoside salvage"/>
    <property type="evidence" value="ECO:0007669"/>
    <property type="project" value="TreeGrafter"/>
</dbReference>
<dbReference type="Gene3D" id="3.40.120.10">
    <property type="entry name" value="Alpha-D-Glucose-1,6-Bisphosphate, subunit A, domain 3"/>
    <property type="match status" value="3"/>
</dbReference>
<keyword evidence="7 10" id="KW-0479">Metal-binding</keyword>
<dbReference type="PROSITE" id="PS00710">
    <property type="entry name" value="PGM_PMM"/>
    <property type="match status" value="1"/>
</dbReference>
<dbReference type="GO" id="GO:0004614">
    <property type="term" value="F:phosphoglucomutase activity"/>
    <property type="evidence" value="ECO:0007669"/>
    <property type="project" value="UniProtKB-EC"/>
</dbReference>
<evidence type="ECO:0000259" key="13">
    <source>
        <dbReference type="Pfam" id="PF02879"/>
    </source>
</evidence>
<organism evidence="15 16">
    <name type="scientific">Fructobacillus durionis</name>
    <dbReference type="NCBI Taxonomy" id="283737"/>
    <lineage>
        <taxon>Bacteria</taxon>
        <taxon>Bacillati</taxon>
        <taxon>Bacillota</taxon>
        <taxon>Bacilli</taxon>
        <taxon>Lactobacillales</taxon>
        <taxon>Lactobacillaceae</taxon>
        <taxon>Fructobacillus</taxon>
    </lineage>
</organism>
<keyword evidence="16" id="KW-1185">Reference proteome</keyword>
<evidence type="ECO:0000256" key="2">
    <source>
        <dbReference type="ARBA" id="ARBA00001946"/>
    </source>
</evidence>
<evidence type="ECO:0000259" key="12">
    <source>
        <dbReference type="Pfam" id="PF02878"/>
    </source>
</evidence>
<dbReference type="GO" id="GO:0008973">
    <property type="term" value="F:phosphopentomutase activity"/>
    <property type="evidence" value="ECO:0007669"/>
    <property type="project" value="TreeGrafter"/>
</dbReference>
<keyword evidence="9" id="KW-0413">Isomerase</keyword>
<dbReference type="InterPro" id="IPR016055">
    <property type="entry name" value="A-D-PHexomutase_a/b/a-I/II/III"/>
</dbReference>
<dbReference type="SUPFAM" id="SSF55957">
    <property type="entry name" value="Phosphoglucomutase, C-terminal domain"/>
    <property type="match status" value="1"/>
</dbReference>
<sequence length="568" mass="62480">MTTYQETSNEWKQADLPADLKTELNNMPADAIEEAFYQDMAFGTAGMRGHMGVGTNHINVVTVAKVTEALATYIDQNGQAAKDRGVVIAFDSRHHSTEFAIEASQVLSAHGIKVYRFSSLRPTPELSFAVRDWKAFAGIMITASHNPKEDNGYKVYGEDGGQMIPEAVQAVIDARAAITNPFDIKKDASEKTVQVIDDVVDDAYLAQVKTISVDHDLIKKEGAALKFVYTPLHGTGQYIGEKALQQAGFTNYTIVKEQAILDGDFPTVKKPNPEDPAALALGIEYAKKEEADLVVATDPDADRMGAAVRLADGSYQVLTGNQIAALMVNYLLTAKKKTKTLPDNGAIVTSIVSSRFASEIAKSFGVTTFDVLTGFKYIAAMIDRFDEKKDYTYLFGFEESFGYLIKPFSHDKDAIQALVLFAEMAAYYKSEGRSFADGLEDLYKKFGYFKEKTIAYEFPGVSGHQEMADLMTKFRNEKLEKVAGQLVLATQDFASQTQVDRAGAVKKMPQPKANVLKYWLVDGSWIALRPSGTEPKLKLYLGVVADSDKEAEEKLVAYETEMAAKVQG</sequence>
<evidence type="ECO:0000256" key="4">
    <source>
        <dbReference type="ARBA" id="ARBA00012728"/>
    </source>
</evidence>
<reference evidence="16" key="1">
    <citation type="submission" date="2016-10" db="EMBL/GenBank/DDBJ databases">
        <authorList>
            <person name="Varghese N."/>
            <person name="Submissions S."/>
        </authorList>
    </citation>
    <scope>NUCLEOTIDE SEQUENCE [LARGE SCALE GENOMIC DNA]</scope>
    <source>
        <strain evidence="16">DSM 19113</strain>
    </source>
</reference>
<feature type="domain" description="Alpha-D-phosphohexomutase alpha/beta/alpha" evidence="13">
    <location>
        <begin position="203"/>
        <end position="307"/>
    </location>
</feature>
<dbReference type="CDD" id="cd05799">
    <property type="entry name" value="PGM2"/>
    <property type="match status" value="1"/>
</dbReference>
<dbReference type="Proteomes" id="UP000199376">
    <property type="component" value="Unassembled WGS sequence"/>
</dbReference>
<keyword evidence="5" id="KW-0313">Glucose metabolism</keyword>
<dbReference type="InterPro" id="IPR016066">
    <property type="entry name" value="A-D-PHexomutase_CS"/>
</dbReference>
<gene>
    <name evidence="15" type="ORF">SAMN05660453_0641</name>
</gene>
<dbReference type="InterPro" id="IPR005843">
    <property type="entry name" value="A-D-PHexomutase_C"/>
</dbReference>
<evidence type="ECO:0000256" key="5">
    <source>
        <dbReference type="ARBA" id="ARBA00022526"/>
    </source>
</evidence>
<dbReference type="STRING" id="283737.SAMN05660453_0641"/>
<feature type="domain" description="Alpha-D-phosphohexomutase alpha/beta/alpha" evidence="12">
    <location>
        <begin position="40"/>
        <end position="175"/>
    </location>
</feature>
<dbReference type="PANTHER" id="PTHR45745">
    <property type="entry name" value="PHOSPHOMANNOMUTASE 45A"/>
    <property type="match status" value="1"/>
</dbReference>
<dbReference type="InterPro" id="IPR005844">
    <property type="entry name" value="A-D-PHexomutase_a/b/a-I"/>
</dbReference>
<name>A0A1I1F3B5_9LACO</name>
<evidence type="ECO:0000256" key="9">
    <source>
        <dbReference type="ARBA" id="ARBA00023235"/>
    </source>
</evidence>
<evidence type="ECO:0000256" key="7">
    <source>
        <dbReference type="ARBA" id="ARBA00022723"/>
    </source>
</evidence>
<evidence type="ECO:0000256" key="6">
    <source>
        <dbReference type="ARBA" id="ARBA00022553"/>
    </source>
</evidence>
<dbReference type="PANTHER" id="PTHR45745:SF1">
    <property type="entry name" value="PHOSPHOGLUCOMUTASE 2B-RELATED"/>
    <property type="match status" value="1"/>
</dbReference>
<comment type="catalytic activity">
    <reaction evidence="1">
        <text>alpha-D-glucose 1-phosphate = alpha-D-glucose 6-phosphate</text>
        <dbReference type="Rhea" id="RHEA:23536"/>
        <dbReference type="ChEBI" id="CHEBI:58225"/>
        <dbReference type="ChEBI" id="CHEBI:58601"/>
        <dbReference type="EC" id="5.4.2.2"/>
    </reaction>
</comment>
<feature type="domain" description="Alpha-D-phosphohexomutase C-terminal" evidence="11">
    <location>
        <begin position="504"/>
        <end position="552"/>
    </location>
</feature>
<dbReference type="Pfam" id="PF02880">
    <property type="entry name" value="PGM_PMM_III"/>
    <property type="match status" value="1"/>
</dbReference>
<keyword evidence="6" id="KW-0597">Phosphoprotein</keyword>
<keyword evidence="8 10" id="KW-0460">Magnesium</keyword>
<dbReference type="GO" id="GO:0000287">
    <property type="term" value="F:magnesium ion binding"/>
    <property type="evidence" value="ECO:0007669"/>
    <property type="project" value="InterPro"/>
</dbReference>
<comment type="cofactor">
    <cofactor evidence="2">
        <name>Mg(2+)</name>
        <dbReference type="ChEBI" id="CHEBI:18420"/>
    </cofactor>
</comment>
<evidence type="ECO:0000256" key="3">
    <source>
        <dbReference type="ARBA" id="ARBA00010231"/>
    </source>
</evidence>
<proteinExistence type="inferred from homology"/>
<dbReference type="Gene3D" id="3.30.310.50">
    <property type="entry name" value="Alpha-D-phosphohexomutase, C-terminal domain"/>
    <property type="match status" value="1"/>
</dbReference>
<evidence type="ECO:0000313" key="15">
    <source>
        <dbReference type="EMBL" id="SFB93432.1"/>
    </source>
</evidence>
<dbReference type="OrthoDB" id="9806956at2"/>